<dbReference type="EMBL" id="CP165646">
    <property type="protein sequence ID" value="XDU65198.1"/>
    <property type="molecule type" value="Genomic_DNA"/>
</dbReference>
<evidence type="ECO:0000313" key="1">
    <source>
        <dbReference type="EMBL" id="XDU65198.1"/>
    </source>
</evidence>
<dbReference type="GO" id="GO:0003677">
    <property type="term" value="F:DNA binding"/>
    <property type="evidence" value="ECO:0007669"/>
    <property type="project" value="UniProtKB-KW"/>
</dbReference>
<keyword evidence="1" id="KW-0238">DNA-binding</keyword>
<dbReference type="AlphaFoldDB" id="A0AB39VBV4"/>
<dbReference type="KEGG" id="lmes:AB8B23_03305"/>
<organism evidence="1">
    <name type="scientific">Leptotrichia mesophila</name>
    <dbReference type="NCBI Taxonomy" id="3239303"/>
    <lineage>
        <taxon>Bacteria</taxon>
        <taxon>Fusobacteriati</taxon>
        <taxon>Fusobacteriota</taxon>
        <taxon>Fusobacteriia</taxon>
        <taxon>Fusobacteriales</taxon>
        <taxon>Leptotrichiaceae</taxon>
        <taxon>Leptotrichia</taxon>
    </lineage>
</organism>
<accession>A0AB39VBV4</accession>
<protein>
    <submittedName>
        <fullName evidence="1">AbrB/MazE/SpoVT family DNA-binding domain-containing protein</fullName>
    </submittedName>
</protein>
<reference evidence="1" key="1">
    <citation type="submission" date="2024-07" db="EMBL/GenBank/DDBJ databases">
        <authorList>
            <person name="Li X.-J."/>
            <person name="Wang X."/>
        </authorList>
    </citation>
    <scope>NUCLEOTIDE SEQUENCE</scope>
    <source>
        <strain evidence="1">HSP-342</strain>
    </source>
</reference>
<sequence>MSKRILKVSYGKSGAGYVNTKLSIPKTILDDMGVSQEEREVELEYNQDKKEIIIRKAK</sequence>
<name>A0AB39VBV4_9FUSO</name>
<gene>
    <name evidence="1" type="ORF">AB8B23_03305</name>
</gene>
<proteinExistence type="predicted"/>
<dbReference type="RefSeq" id="WP_369713402.1">
    <property type="nucleotide sequence ID" value="NZ_CP165646.1"/>
</dbReference>